<feature type="compositionally biased region" description="Low complexity" evidence="1">
    <location>
        <begin position="437"/>
        <end position="447"/>
    </location>
</feature>
<proteinExistence type="predicted"/>
<feature type="region of interest" description="Disordered" evidence="1">
    <location>
        <begin position="353"/>
        <end position="383"/>
    </location>
</feature>
<sequence>MSEQQVVFTPHGFTSRTSRPEVALATSDVANGAVFVFHCGQRRSLSHVHQGVLGLGQFGLGKVDERRKAALKSHLIEEARWTVTGTGSASASSGSDSNLQKSDAAAIAAIKSHAAYGQLSIHVYFDKLLDESNGKAWTIMVRALERDFAPAAAKKAGSKKVHTYTAPAKVPKAPQAAHWLVFDGASAPSRDGEVGRLVAADPASRPDVEPYYSLACYVDVASLVAMAREGAAQQQQGKLVQQQLRLYEDGWLRDNLQRHLNITEWMKMMMMMLKRKWKREKKRTDWRVGHEQFNWLETMGGLAHGNELSQAGEQIAHSPNGDELFEEIHGRESLLSHLAHWDGFEKDAIYSQGHQCDHDHGDGEDHHHDHSHGHGHVHGQQPTRMPKQMVLWSWLNADKAQQQGGQGGEAAKAKKKRKKRNKNKSKAAAPTDASPSEQATTEQETQQ</sequence>
<evidence type="ECO:0000313" key="3">
    <source>
        <dbReference type="Proteomes" id="UP000011083"/>
    </source>
</evidence>
<feature type="compositionally biased region" description="Basic and acidic residues" evidence="1">
    <location>
        <begin position="355"/>
        <end position="368"/>
    </location>
</feature>
<organism evidence="2 3">
    <name type="scientific">Acanthamoeba castellanii (strain ATCC 30010 / Neff)</name>
    <dbReference type="NCBI Taxonomy" id="1257118"/>
    <lineage>
        <taxon>Eukaryota</taxon>
        <taxon>Amoebozoa</taxon>
        <taxon>Discosea</taxon>
        <taxon>Longamoebia</taxon>
        <taxon>Centramoebida</taxon>
        <taxon>Acanthamoebidae</taxon>
        <taxon>Acanthamoeba</taxon>
    </lineage>
</organism>
<name>L8GGT4_ACACF</name>
<keyword evidence="3" id="KW-1185">Reference proteome</keyword>
<dbReference type="Proteomes" id="UP000011083">
    <property type="component" value="Unassembled WGS sequence"/>
</dbReference>
<dbReference type="RefSeq" id="XP_004334313.1">
    <property type="nucleotide sequence ID" value="XM_004334265.1"/>
</dbReference>
<dbReference type="EMBL" id="KB008119">
    <property type="protein sequence ID" value="ELR12300.1"/>
    <property type="molecule type" value="Genomic_DNA"/>
</dbReference>
<gene>
    <name evidence="2" type="ORF">ACA1_373640</name>
</gene>
<evidence type="ECO:0000256" key="1">
    <source>
        <dbReference type="SAM" id="MobiDB-lite"/>
    </source>
</evidence>
<feature type="region of interest" description="Disordered" evidence="1">
    <location>
        <begin position="399"/>
        <end position="447"/>
    </location>
</feature>
<feature type="compositionally biased region" description="Basic residues" evidence="1">
    <location>
        <begin position="413"/>
        <end position="425"/>
    </location>
</feature>
<accession>L8GGT4</accession>
<dbReference type="KEGG" id="acan:ACA1_373640"/>
<dbReference type="GeneID" id="14912865"/>
<dbReference type="AlphaFoldDB" id="L8GGT4"/>
<dbReference type="VEuPathDB" id="AmoebaDB:ACA1_373640"/>
<reference evidence="2 3" key="1">
    <citation type="journal article" date="2013" name="Genome Biol.">
        <title>Genome of Acanthamoeba castellanii highlights extensive lateral gene transfer and early evolution of tyrosine kinase signaling.</title>
        <authorList>
            <person name="Clarke M."/>
            <person name="Lohan A.J."/>
            <person name="Liu B."/>
            <person name="Lagkouvardos I."/>
            <person name="Roy S."/>
            <person name="Zafar N."/>
            <person name="Bertelli C."/>
            <person name="Schilde C."/>
            <person name="Kianianmomeni A."/>
            <person name="Burglin T.R."/>
            <person name="Frech C."/>
            <person name="Turcotte B."/>
            <person name="Kopec K.O."/>
            <person name="Synnott J.M."/>
            <person name="Choo C."/>
            <person name="Paponov I."/>
            <person name="Finkler A."/>
            <person name="Soon Heng Tan C."/>
            <person name="Hutchins A.P."/>
            <person name="Weinmeier T."/>
            <person name="Rattei T."/>
            <person name="Chu J.S."/>
            <person name="Gimenez G."/>
            <person name="Irimia M."/>
            <person name="Rigden D.J."/>
            <person name="Fitzpatrick D.A."/>
            <person name="Lorenzo-Morales J."/>
            <person name="Bateman A."/>
            <person name="Chiu C.H."/>
            <person name="Tang P."/>
            <person name="Hegemann P."/>
            <person name="Fromm H."/>
            <person name="Raoult D."/>
            <person name="Greub G."/>
            <person name="Miranda-Saavedra D."/>
            <person name="Chen N."/>
            <person name="Nash P."/>
            <person name="Ginger M.L."/>
            <person name="Horn M."/>
            <person name="Schaap P."/>
            <person name="Caler L."/>
            <person name="Loftus B."/>
        </authorList>
    </citation>
    <scope>NUCLEOTIDE SEQUENCE [LARGE SCALE GENOMIC DNA]</scope>
    <source>
        <strain evidence="2 3">Neff</strain>
    </source>
</reference>
<protein>
    <submittedName>
        <fullName evidence="2">Uncharacterized protein</fullName>
    </submittedName>
</protein>
<evidence type="ECO:0000313" key="2">
    <source>
        <dbReference type="EMBL" id="ELR12300.1"/>
    </source>
</evidence>